<keyword evidence="9" id="KW-1185">Reference proteome</keyword>
<evidence type="ECO:0000313" key="9">
    <source>
        <dbReference type="Proteomes" id="UP000199050"/>
    </source>
</evidence>
<evidence type="ECO:0000256" key="5">
    <source>
        <dbReference type="ARBA" id="ARBA00022989"/>
    </source>
</evidence>
<accession>A0A1G8FKC9</accession>
<evidence type="ECO:0000256" key="4">
    <source>
        <dbReference type="ARBA" id="ARBA00022692"/>
    </source>
</evidence>
<dbReference type="PANTHER" id="PTHR30589:SF0">
    <property type="entry name" value="PHOSPHATIDYLGLYCEROL--PROLIPOPROTEIN DIACYLGLYCERYL TRANSFERASE"/>
    <property type="match status" value="1"/>
</dbReference>
<name>A0A1G8FKC9_9BACL</name>
<dbReference type="GO" id="GO:0008961">
    <property type="term" value="F:phosphatidylglycerol-prolipoprotein diacylglyceryl transferase activity"/>
    <property type="evidence" value="ECO:0007669"/>
    <property type="project" value="UniProtKB-UniRule"/>
</dbReference>
<keyword evidence="2 7" id="KW-1003">Cell membrane</keyword>
<feature type="transmembrane region" description="Helical" evidence="7">
    <location>
        <begin position="259"/>
        <end position="279"/>
    </location>
</feature>
<evidence type="ECO:0000256" key="7">
    <source>
        <dbReference type="HAMAP-Rule" id="MF_01147"/>
    </source>
</evidence>
<feature type="transmembrane region" description="Helical" evidence="7">
    <location>
        <begin position="80"/>
        <end position="104"/>
    </location>
</feature>
<dbReference type="GO" id="GO:0042158">
    <property type="term" value="P:lipoprotein biosynthetic process"/>
    <property type="evidence" value="ECO:0007669"/>
    <property type="project" value="UniProtKB-UniRule"/>
</dbReference>
<dbReference type="Proteomes" id="UP000199050">
    <property type="component" value="Unassembled WGS sequence"/>
</dbReference>
<feature type="transmembrane region" description="Helical" evidence="7">
    <location>
        <begin position="174"/>
        <end position="192"/>
    </location>
</feature>
<evidence type="ECO:0000256" key="3">
    <source>
        <dbReference type="ARBA" id="ARBA00022679"/>
    </source>
</evidence>
<dbReference type="EMBL" id="FNDX01000001">
    <property type="protein sequence ID" value="SDH82567.1"/>
    <property type="molecule type" value="Genomic_DNA"/>
</dbReference>
<dbReference type="RefSeq" id="WP_090711412.1">
    <property type="nucleotide sequence ID" value="NZ_CBCSKY010000007.1"/>
</dbReference>
<organism evidence="8 9">
    <name type="scientific">Paenibacillus typhae</name>
    <dbReference type="NCBI Taxonomy" id="1174501"/>
    <lineage>
        <taxon>Bacteria</taxon>
        <taxon>Bacillati</taxon>
        <taxon>Bacillota</taxon>
        <taxon>Bacilli</taxon>
        <taxon>Bacillales</taxon>
        <taxon>Paenibacillaceae</taxon>
        <taxon>Paenibacillus</taxon>
    </lineage>
</organism>
<comment type="pathway">
    <text evidence="7">Protein modification; lipoprotein biosynthesis (diacylglyceryl transfer).</text>
</comment>
<dbReference type="PANTHER" id="PTHR30589">
    <property type="entry name" value="PROLIPOPROTEIN DIACYLGLYCERYL TRANSFERASE"/>
    <property type="match status" value="1"/>
</dbReference>
<protein>
    <recommendedName>
        <fullName evidence="7">Phosphatidylglycerol--prolipoprotein diacylglyceryl transferase</fullName>
        <ecNumber evidence="7">2.5.1.145</ecNumber>
    </recommendedName>
</protein>
<dbReference type="HAMAP" id="MF_01147">
    <property type="entry name" value="Lgt"/>
    <property type="match status" value="1"/>
</dbReference>
<comment type="catalytic activity">
    <reaction evidence="7">
        <text>L-cysteinyl-[prolipoprotein] + a 1,2-diacyl-sn-glycero-3-phospho-(1'-sn-glycerol) = an S-1,2-diacyl-sn-glyceryl-L-cysteinyl-[prolipoprotein] + sn-glycerol 1-phosphate + H(+)</text>
        <dbReference type="Rhea" id="RHEA:56712"/>
        <dbReference type="Rhea" id="RHEA-COMP:14679"/>
        <dbReference type="Rhea" id="RHEA-COMP:14680"/>
        <dbReference type="ChEBI" id="CHEBI:15378"/>
        <dbReference type="ChEBI" id="CHEBI:29950"/>
        <dbReference type="ChEBI" id="CHEBI:57685"/>
        <dbReference type="ChEBI" id="CHEBI:64716"/>
        <dbReference type="ChEBI" id="CHEBI:140658"/>
        <dbReference type="EC" id="2.5.1.145"/>
    </reaction>
</comment>
<proteinExistence type="inferred from homology"/>
<dbReference type="STRING" id="1174501.SAMN05216192_101268"/>
<dbReference type="GO" id="GO:0005886">
    <property type="term" value="C:plasma membrane"/>
    <property type="evidence" value="ECO:0007669"/>
    <property type="project" value="UniProtKB-SubCell"/>
</dbReference>
<evidence type="ECO:0000256" key="1">
    <source>
        <dbReference type="ARBA" id="ARBA00007150"/>
    </source>
</evidence>
<keyword evidence="8" id="KW-0449">Lipoprotein</keyword>
<keyword evidence="6 7" id="KW-0472">Membrane</keyword>
<dbReference type="NCBIfam" id="TIGR00544">
    <property type="entry name" value="lgt"/>
    <property type="match status" value="1"/>
</dbReference>
<keyword evidence="3 7" id="KW-0808">Transferase</keyword>
<keyword evidence="4 7" id="KW-0812">Transmembrane</keyword>
<gene>
    <name evidence="7" type="primary">lgt</name>
    <name evidence="8" type="ORF">SAMN05216192_101268</name>
</gene>
<evidence type="ECO:0000313" key="8">
    <source>
        <dbReference type="EMBL" id="SDH82567.1"/>
    </source>
</evidence>
<dbReference type="UniPathway" id="UPA00664"/>
<sequence>MLNPVAFSVGPVPVHWYGIIIGIGALLGLLLVIREGRRFGLEKDFFYDLLLIGFPSAIVGARIYYVAFEWDSYKNNIAEVFMIWNGGIAIYGALIGAVIAAVIYTRAKGYPFLRIADICAPGLITGQMIGRWGNFVNQEAHGGPVSQEFLSSTLKLPSFIVKQMYIEGQYYHPTFLYESVWSLTGLILLLILRRRTFLKSGELFMGYFIWYSLGRFYVEGVRTDSLSFAGPEWLAALLKALWSPAAFLGWGTMQAGENIRTSQLLAVLILLAAAAFIIVRRIRKTAVPYSSDIERQK</sequence>
<comment type="similarity">
    <text evidence="1 7">Belongs to the Lgt family.</text>
</comment>
<comment type="function">
    <text evidence="7">Catalyzes the transfer of the diacylglyceryl group from phosphatidylglycerol to the sulfhydryl group of the N-terminal cysteine of a prolipoprotein, the first step in the formation of mature lipoproteins.</text>
</comment>
<dbReference type="EC" id="2.5.1.145" evidence="7"/>
<reference evidence="9" key="1">
    <citation type="submission" date="2016-10" db="EMBL/GenBank/DDBJ databases">
        <authorList>
            <person name="Varghese N."/>
            <person name="Submissions S."/>
        </authorList>
    </citation>
    <scope>NUCLEOTIDE SEQUENCE [LARGE SCALE GENOMIC DNA]</scope>
    <source>
        <strain evidence="9">CGMCC 1.11012</strain>
    </source>
</reference>
<evidence type="ECO:0000256" key="6">
    <source>
        <dbReference type="ARBA" id="ARBA00023136"/>
    </source>
</evidence>
<feature type="binding site" evidence="7">
    <location>
        <position position="131"/>
    </location>
    <ligand>
        <name>a 1,2-diacyl-sn-glycero-3-phospho-(1'-sn-glycerol)</name>
        <dbReference type="ChEBI" id="CHEBI:64716"/>
    </ligand>
</feature>
<dbReference type="Pfam" id="PF01790">
    <property type="entry name" value="LGT"/>
    <property type="match status" value="1"/>
</dbReference>
<feature type="transmembrane region" description="Helical" evidence="7">
    <location>
        <begin position="45"/>
        <end position="68"/>
    </location>
</feature>
<keyword evidence="5 7" id="KW-1133">Transmembrane helix</keyword>
<evidence type="ECO:0000256" key="2">
    <source>
        <dbReference type="ARBA" id="ARBA00022475"/>
    </source>
</evidence>
<dbReference type="AlphaFoldDB" id="A0A1G8FKC9"/>
<feature type="transmembrane region" description="Helical" evidence="7">
    <location>
        <begin position="14"/>
        <end position="33"/>
    </location>
</feature>
<dbReference type="InterPro" id="IPR001640">
    <property type="entry name" value="Lgt"/>
</dbReference>
<dbReference type="PROSITE" id="PS01311">
    <property type="entry name" value="LGT"/>
    <property type="match status" value="1"/>
</dbReference>
<comment type="subcellular location">
    <subcellularLocation>
        <location evidence="7">Cell membrane</location>
        <topology evidence="7">Multi-pass membrane protein</topology>
    </subcellularLocation>
</comment>
<dbReference type="OrthoDB" id="871140at2"/>